<comment type="similarity">
    <text evidence="1">Belongs to the tropomyosin family.</text>
</comment>
<dbReference type="EMBL" id="JARQWQ010000001">
    <property type="protein sequence ID" value="KAK2574486.1"/>
    <property type="molecule type" value="Genomic_DNA"/>
</dbReference>
<dbReference type="SUPFAM" id="SSF57997">
    <property type="entry name" value="Tropomyosin"/>
    <property type="match status" value="1"/>
</dbReference>
<accession>A0AAD9VH98</accession>
<feature type="coiled-coil region" evidence="3">
    <location>
        <begin position="6"/>
        <end position="208"/>
    </location>
</feature>
<dbReference type="Proteomes" id="UP001249851">
    <property type="component" value="Unassembled WGS sequence"/>
</dbReference>
<protein>
    <submittedName>
        <fullName evidence="4">Tropomyosin-1</fullName>
    </submittedName>
</protein>
<sequence>MANDVRNKLRQRMQALKDKIDEAEDRVQNAKDQLKKLDGTSYQLESERNSKKSKIALGKLQLKEKNDQLEKMQALLEELTEKSNRENELVKTLEVMEIDGDVKLNDLEKQAKSLIEMSEDKELQNREMALKLAKLERDLEKAKHRQEGAQKKSQELHELIETARQSIAEIKEREGDAFDRGDVREEKIKFLSGLLRTKQEEADELLRQACTLERERDKLLVDIDDFHGKVEEKYAEIEALEGLTDECDY</sequence>
<keyword evidence="2 3" id="KW-0175">Coiled coil</keyword>
<dbReference type="AlphaFoldDB" id="A0AAD9VH98"/>
<reference evidence="4" key="2">
    <citation type="journal article" date="2023" name="Science">
        <title>Genomic signatures of disease resistance in endangered staghorn corals.</title>
        <authorList>
            <person name="Vollmer S.V."/>
            <person name="Selwyn J.D."/>
            <person name="Despard B.A."/>
            <person name="Roesel C.L."/>
        </authorList>
    </citation>
    <scope>NUCLEOTIDE SEQUENCE</scope>
    <source>
        <strain evidence="4">K2</strain>
    </source>
</reference>
<dbReference type="PANTHER" id="PTHR19269">
    <property type="entry name" value="TROPOMYOSIN"/>
    <property type="match status" value="1"/>
</dbReference>
<comment type="caution">
    <text evidence="4">The sequence shown here is derived from an EMBL/GenBank/DDBJ whole genome shotgun (WGS) entry which is preliminary data.</text>
</comment>
<dbReference type="InterPro" id="IPR000533">
    <property type="entry name" value="Tropomyosin"/>
</dbReference>
<gene>
    <name evidence="4" type="ORF">P5673_000660</name>
</gene>
<name>A0AAD9VH98_ACRCE</name>
<dbReference type="Gene3D" id="1.20.5.170">
    <property type="match status" value="1"/>
</dbReference>
<evidence type="ECO:0000256" key="1">
    <source>
        <dbReference type="ARBA" id="ARBA00009036"/>
    </source>
</evidence>
<evidence type="ECO:0000313" key="5">
    <source>
        <dbReference type="Proteomes" id="UP001249851"/>
    </source>
</evidence>
<evidence type="ECO:0000313" key="4">
    <source>
        <dbReference type="EMBL" id="KAK2574486.1"/>
    </source>
</evidence>
<proteinExistence type="inferred from homology"/>
<reference evidence="4" key="1">
    <citation type="journal article" date="2023" name="G3 (Bethesda)">
        <title>Whole genome assembly and annotation of the endangered Caribbean coral Acropora cervicornis.</title>
        <authorList>
            <person name="Selwyn J.D."/>
            <person name="Vollmer S.V."/>
        </authorList>
    </citation>
    <scope>NUCLEOTIDE SEQUENCE</scope>
    <source>
        <strain evidence="4">K2</strain>
    </source>
</reference>
<evidence type="ECO:0000256" key="2">
    <source>
        <dbReference type="ARBA" id="ARBA00023054"/>
    </source>
</evidence>
<keyword evidence="5" id="KW-1185">Reference proteome</keyword>
<organism evidence="4 5">
    <name type="scientific">Acropora cervicornis</name>
    <name type="common">Staghorn coral</name>
    <dbReference type="NCBI Taxonomy" id="6130"/>
    <lineage>
        <taxon>Eukaryota</taxon>
        <taxon>Metazoa</taxon>
        <taxon>Cnidaria</taxon>
        <taxon>Anthozoa</taxon>
        <taxon>Hexacorallia</taxon>
        <taxon>Scleractinia</taxon>
        <taxon>Astrocoeniina</taxon>
        <taxon>Acroporidae</taxon>
        <taxon>Acropora</taxon>
    </lineage>
</organism>
<dbReference type="Pfam" id="PF00261">
    <property type="entry name" value="Tropomyosin"/>
    <property type="match status" value="1"/>
</dbReference>
<evidence type="ECO:0000256" key="3">
    <source>
        <dbReference type="SAM" id="Coils"/>
    </source>
</evidence>